<dbReference type="EMBL" id="GBHO01017757">
    <property type="protein sequence ID" value="JAG25847.1"/>
    <property type="molecule type" value="Transcribed_RNA"/>
</dbReference>
<feature type="transmembrane region" description="Helical" evidence="1">
    <location>
        <begin position="124"/>
        <end position="147"/>
    </location>
</feature>
<dbReference type="AlphaFoldDB" id="A0A0A9XYG5"/>
<evidence type="ECO:0000313" key="2">
    <source>
        <dbReference type="EMBL" id="JAG25847.1"/>
    </source>
</evidence>
<feature type="transmembrane region" description="Helical" evidence="1">
    <location>
        <begin position="222"/>
        <end position="248"/>
    </location>
</feature>
<feature type="transmembrane region" description="Helical" evidence="1">
    <location>
        <begin position="94"/>
        <end position="112"/>
    </location>
</feature>
<feature type="transmembrane region" description="Helical" evidence="1">
    <location>
        <begin position="189"/>
        <end position="210"/>
    </location>
</feature>
<feature type="transmembrane region" description="Helical" evidence="1">
    <location>
        <begin position="64"/>
        <end position="82"/>
    </location>
</feature>
<gene>
    <name evidence="2" type="ORF">CM83_100709</name>
</gene>
<reference evidence="2" key="2">
    <citation type="submission" date="2014-07" db="EMBL/GenBank/DDBJ databases">
        <authorList>
            <person name="Hull J."/>
        </authorList>
    </citation>
    <scope>NUCLEOTIDE SEQUENCE</scope>
</reference>
<protein>
    <submittedName>
        <fullName evidence="2">Uncharacterized protein</fullName>
    </submittedName>
</protein>
<keyword evidence="1" id="KW-0472">Membrane</keyword>
<evidence type="ECO:0000256" key="1">
    <source>
        <dbReference type="SAM" id="Phobius"/>
    </source>
</evidence>
<sequence length="255" mass="28991">MEYVKIPESNFTGFSVNQFTLFEYLVNIEQTKDEMIIMMQVSILVMTIACCLTPSWYFLPRLSFLFVFFLSWIVGFCVKTFVESYDLGSEMPELADNALTIIIPILVFHRTLNIDYHTLGRVLGPVLLISVCLFTVNAGLLSVVMYSIGEPDKSYVSKLIHALNLCVLSCDYSVMMLEKAQTQVRQLQILLQGEMLISIALYVYVEGIVLKYSDINQVGSHLVLGATVFYSMWSLVGILFGIFASYLFRQFVNYS</sequence>
<feature type="non-terminal residue" evidence="2">
    <location>
        <position position="255"/>
    </location>
</feature>
<proteinExistence type="predicted"/>
<feature type="transmembrane region" description="Helical" evidence="1">
    <location>
        <begin position="35"/>
        <end position="57"/>
    </location>
</feature>
<name>A0A0A9XYG5_LYGHE</name>
<keyword evidence="1" id="KW-0812">Transmembrane</keyword>
<accession>A0A0A9XYG5</accession>
<reference evidence="2" key="1">
    <citation type="journal article" date="2014" name="PLoS ONE">
        <title>Transcriptome-Based Identification of ABC Transporters in the Western Tarnished Plant Bug Lygus hesperus.</title>
        <authorList>
            <person name="Hull J.J."/>
            <person name="Chaney K."/>
            <person name="Geib S.M."/>
            <person name="Fabrick J.A."/>
            <person name="Brent C.S."/>
            <person name="Walsh D."/>
            <person name="Lavine L.C."/>
        </authorList>
    </citation>
    <scope>NUCLEOTIDE SEQUENCE</scope>
</reference>
<keyword evidence="1" id="KW-1133">Transmembrane helix</keyword>
<organism evidence="2">
    <name type="scientific">Lygus hesperus</name>
    <name type="common">Western plant bug</name>
    <dbReference type="NCBI Taxonomy" id="30085"/>
    <lineage>
        <taxon>Eukaryota</taxon>
        <taxon>Metazoa</taxon>
        <taxon>Ecdysozoa</taxon>
        <taxon>Arthropoda</taxon>
        <taxon>Hexapoda</taxon>
        <taxon>Insecta</taxon>
        <taxon>Pterygota</taxon>
        <taxon>Neoptera</taxon>
        <taxon>Paraneoptera</taxon>
        <taxon>Hemiptera</taxon>
        <taxon>Heteroptera</taxon>
        <taxon>Panheteroptera</taxon>
        <taxon>Cimicomorpha</taxon>
        <taxon>Miridae</taxon>
        <taxon>Mirini</taxon>
        <taxon>Lygus</taxon>
    </lineage>
</organism>